<feature type="region of interest" description="Disordered" evidence="1">
    <location>
        <begin position="21"/>
        <end position="109"/>
    </location>
</feature>
<name>A0A0W8C4T2_PHYNI</name>
<dbReference type="AlphaFoldDB" id="A0A0W8C4T2"/>
<feature type="compositionally biased region" description="Low complexity" evidence="1">
    <location>
        <begin position="24"/>
        <end position="42"/>
    </location>
</feature>
<organism evidence="2 3">
    <name type="scientific">Phytophthora nicotianae</name>
    <name type="common">Potato buckeye rot agent</name>
    <name type="synonym">Phytophthora parasitica</name>
    <dbReference type="NCBI Taxonomy" id="4792"/>
    <lineage>
        <taxon>Eukaryota</taxon>
        <taxon>Sar</taxon>
        <taxon>Stramenopiles</taxon>
        <taxon>Oomycota</taxon>
        <taxon>Peronosporomycetes</taxon>
        <taxon>Peronosporales</taxon>
        <taxon>Peronosporaceae</taxon>
        <taxon>Phytophthora</taxon>
    </lineage>
</organism>
<evidence type="ECO:0000256" key="1">
    <source>
        <dbReference type="SAM" id="MobiDB-lite"/>
    </source>
</evidence>
<protein>
    <submittedName>
        <fullName evidence="2">Uncharacterized protein</fullName>
    </submittedName>
</protein>
<evidence type="ECO:0000313" key="3">
    <source>
        <dbReference type="Proteomes" id="UP000054636"/>
    </source>
</evidence>
<gene>
    <name evidence="2" type="ORF">AM588_10000104</name>
</gene>
<feature type="compositionally biased region" description="Basic and acidic residues" evidence="1">
    <location>
        <begin position="144"/>
        <end position="156"/>
    </location>
</feature>
<sequence length="253" mass="27873">MEEDEWDDALLSEIAALETRHLQTRGQQNQTQNQSTVAATTSLSGVWSYDDEKREGKSIASGAEQQSKSSKKHRRLRVSTDNAETDSEIGSPWRQPSTPIELDGDSKYDESFAAMNESINSFDMHFSPQFVDSATQLAAVEEDSQPKECSKRRQEGSDTPTAKKQKTSSAVVESPKKTATSRSEEESEAQTEAVARAFGDQNDKKFQMSATLSLTLTSDFSPVQCVQVGPAGYRDCTVFWRSPSTSQHASIAI</sequence>
<accession>A0A0W8C4T2</accession>
<proteinExistence type="predicted"/>
<feature type="compositionally biased region" description="Polar residues" evidence="1">
    <location>
        <begin position="157"/>
        <end position="171"/>
    </location>
</feature>
<dbReference type="Proteomes" id="UP000054636">
    <property type="component" value="Unassembled WGS sequence"/>
</dbReference>
<dbReference type="EMBL" id="LNFP01004153">
    <property type="protein sequence ID" value="KUF79111.1"/>
    <property type="molecule type" value="Genomic_DNA"/>
</dbReference>
<comment type="caution">
    <text evidence="2">The sequence shown here is derived from an EMBL/GenBank/DDBJ whole genome shotgun (WGS) entry which is preliminary data.</text>
</comment>
<feature type="region of interest" description="Disordered" evidence="1">
    <location>
        <begin position="141"/>
        <end position="192"/>
    </location>
</feature>
<reference evidence="2 3" key="1">
    <citation type="submission" date="2015-11" db="EMBL/GenBank/DDBJ databases">
        <title>Genomes and virulence difference between two physiological races of Phytophthora nicotianae.</title>
        <authorList>
            <person name="Liu H."/>
            <person name="Ma X."/>
            <person name="Yu H."/>
            <person name="Fang D."/>
            <person name="Li Y."/>
            <person name="Wang X."/>
            <person name="Wang W."/>
            <person name="Dong Y."/>
            <person name="Xiao B."/>
        </authorList>
    </citation>
    <scope>NUCLEOTIDE SEQUENCE [LARGE SCALE GENOMIC DNA]</scope>
    <source>
        <strain evidence="3">race 1</strain>
    </source>
</reference>
<evidence type="ECO:0000313" key="2">
    <source>
        <dbReference type="EMBL" id="KUF79111.1"/>
    </source>
</evidence>